<evidence type="ECO:0000256" key="2">
    <source>
        <dbReference type="SAM" id="Phobius"/>
    </source>
</evidence>
<dbReference type="EMBL" id="RKLV01000009">
    <property type="protein sequence ID" value="MCX2819521.1"/>
    <property type="molecule type" value="Genomic_DNA"/>
</dbReference>
<keyword evidence="2" id="KW-0472">Membrane</keyword>
<dbReference type="RefSeq" id="WP_266087846.1">
    <property type="nucleotide sequence ID" value="NZ_RKLV01000009.1"/>
</dbReference>
<proteinExistence type="predicted"/>
<dbReference type="InterPro" id="IPR056613">
    <property type="entry name" value="DUF7287"/>
</dbReference>
<dbReference type="Proteomes" id="UP001149411">
    <property type="component" value="Unassembled WGS sequence"/>
</dbReference>
<keyword evidence="2" id="KW-0812">Transmembrane</keyword>
<feature type="region of interest" description="Disordered" evidence="1">
    <location>
        <begin position="114"/>
        <end position="139"/>
    </location>
</feature>
<dbReference type="AlphaFoldDB" id="A0A9Q4C5C6"/>
<keyword evidence="4" id="KW-1185">Reference proteome</keyword>
<comment type="caution">
    <text evidence="3">The sequence shown here is derived from an EMBL/GenBank/DDBJ whole genome shotgun (WGS) entry which is preliminary data.</text>
</comment>
<evidence type="ECO:0000313" key="3">
    <source>
        <dbReference type="EMBL" id="MCX2819521.1"/>
    </source>
</evidence>
<reference evidence="3" key="1">
    <citation type="submission" date="2022-09" db="EMBL/GenBank/DDBJ databases">
        <title>Haloadaptaus new haloarchaeum isolated from saline soil.</title>
        <authorList>
            <person name="Duran-Viseras A."/>
            <person name="Sanchez-Porro C."/>
            <person name="Ventosa A."/>
        </authorList>
    </citation>
    <scope>NUCLEOTIDE SEQUENCE</scope>
    <source>
        <strain evidence="3">F3-133</strain>
    </source>
</reference>
<evidence type="ECO:0000256" key="1">
    <source>
        <dbReference type="SAM" id="MobiDB-lite"/>
    </source>
</evidence>
<evidence type="ECO:0000313" key="4">
    <source>
        <dbReference type="Proteomes" id="UP001149411"/>
    </source>
</evidence>
<sequence length="166" mass="17601">MRSNGGRSGQTSVDFLVGVSIFAVTLLFVLQLATGSAVNLSPDTQTEGALADRTGDVLLSDWSDAEPGVFGNTTAEDYLDRSYTDVADDLNIPKEGGNYLYRYNVTVVELEELSEEPPEPVEPGSVELTAGNSTTDATGTVAGRNRVAYMNTTGGGDMVGVRVKVW</sequence>
<protein>
    <submittedName>
        <fullName evidence="3">Uncharacterized protein</fullName>
    </submittedName>
</protein>
<organism evidence="3 4">
    <name type="scientific">Halorutilus salinus</name>
    <dbReference type="NCBI Taxonomy" id="2487751"/>
    <lineage>
        <taxon>Archaea</taxon>
        <taxon>Methanobacteriati</taxon>
        <taxon>Methanobacteriota</taxon>
        <taxon>Stenosarchaea group</taxon>
        <taxon>Halobacteria</taxon>
        <taxon>Halorutilales</taxon>
        <taxon>Halorutilaceae</taxon>
        <taxon>Halorutilus</taxon>
    </lineage>
</organism>
<keyword evidence="2" id="KW-1133">Transmembrane helix</keyword>
<accession>A0A9Q4C5C6</accession>
<gene>
    <name evidence="3" type="ORF">EGH25_09185</name>
</gene>
<dbReference type="Pfam" id="PF23958">
    <property type="entry name" value="DUF7287"/>
    <property type="match status" value="1"/>
</dbReference>
<name>A0A9Q4C5C6_9EURY</name>
<feature type="transmembrane region" description="Helical" evidence="2">
    <location>
        <begin position="12"/>
        <end position="33"/>
    </location>
</feature>